<dbReference type="Gene3D" id="3.30.1870.10">
    <property type="entry name" value="EreA-like, domain 2"/>
    <property type="match status" value="1"/>
</dbReference>
<dbReference type="Pfam" id="PF05139">
    <property type="entry name" value="Erythro_esteras"/>
    <property type="match status" value="1"/>
</dbReference>
<dbReference type="Proteomes" id="UP001601059">
    <property type="component" value="Unassembled WGS sequence"/>
</dbReference>
<dbReference type="PANTHER" id="PTHR31299">
    <property type="entry name" value="ESTERASE, PUTATIVE (AFU_ORTHOLOGUE AFUA_1G05850)-RELATED"/>
    <property type="match status" value="1"/>
</dbReference>
<dbReference type="CDD" id="cd14728">
    <property type="entry name" value="Ere-like"/>
    <property type="match status" value="1"/>
</dbReference>
<evidence type="ECO:0000313" key="1">
    <source>
        <dbReference type="EMBL" id="MFE8699465.1"/>
    </source>
</evidence>
<dbReference type="Gene3D" id="1.20.1440.30">
    <property type="entry name" value="Biosynthetic Protein domain"/>
    <property type="match status" value="1"/>
</dbReference>
<dbReference type="EMBL" id="JBIACK010000001">
    <property type="protein sequence ID" value="MFE8699465.1"/>
    <property type="molecule type" value="Genomic_DNA"/>
</dbReference>
<name>A0ABW6K945_9BACI</name>
<evidence type="ECO:0000313" key="2">
    <source>
        <dbReference type="Proteomes" id="UP001601059"/>
    </source>
</evidence>
<dbReference type="PANTHER" id="PTHR31299:SF0">
    <property type="entry name" value="ESTERASE, PUTATIVE (AFU_ORTHOLOGUE AFUA_1G05850)-RELATED"/>
    <property type="match status" value="1"/>
</dbReference>
<keyword evidence="2" id="KW-1185">Reference proteome</keyword>
<gene>
    <name evidence="1" type="ORF">ACFYKX_02380</name>
</gene>
<dbReference type="RefSeq" id="WP_389357683.1">
    <property type="nucleotide sequence ID" value="NZ_JBIACK010000001.1"/>
</dbReference>
<proteinExistence type="predicted"/>
<dbReference type="SUPFAM" id="SSF159501">
    <property type="entry name" value="EreA/ChaN-like"/>
    <property type="match status" value="1"/>
</dbReference>
<protein>
    <submittedName>
        <fullName evidence="1">Erythromycin esterase family protein</fullName>
    </submittedName>
</protein>
<dbReference type="InterPro" id="IPR052036">
    <property type="entry name" value="Hydrolase/PRTase-associated"/>
</dbReference>
<reference evidence="1 2" key="1">
    <citation type="submission" date="2024-08" db="EMBL/GenBank/DDBJ databases">
        <title>Two novel Cytobacillus novel species.</title>
        <authorList>
            <person name="Liu G."/>
        </authorList>
    </citation>
    <scope>NUCLEOTIDE SEQUENCE [LARGE SCALE GENOMIC DNA]</scope>
    <source>
        <strain evidence="1 2">FJAT-54145</strain>
    </source>
</reference>
<sequence length="417" mass="47935">MNNTLIQNIEKYALPFKNKEDLQAIVDSVGDSKYVLLGEASHGTSEFYTIRAELSKMLIEQKGFNVIAVEGDWPSCFSINEYIKSYKQTTSMDALKEFNRWPTWMWANDEIKTFIEWLHDYNKKAQSNVGFYGVDVYSLWESMDEILHLLEKNESADLEAAKKAFSCFEAFDRKPEYYGVSAAFYGEDCTDEVVELLLKIRNNRHQYKEGPETSLNLAVNSLVTVNAEAYYRSMVKGGPEDWNIRDHHMVSTIDELTNFYGPETKVIVWEHNTHIGDARATDMEKEGLVNVGQILREKYGEEKVFAVGFGTYKGTVTAAREWGKTVEVMKVPEGQSGSWEDYLHQAEGIDKILIFNNENKELFRDWIGHRAIGVVYNPEYEQYGNYVPSRISERYDAFVFVDETKALSPIEMGQPVI</sequence>
<organism evidence="1 2">
    <name type="scientific">Cytobacillus spartinae</name>
    <dbReference type="NCBI Taxonomy" id="3299023"/>
    <lineage>
        <taxon>Bacteria</taxon>
        <taxon>Bacillati</taxon>
        <taxon>Bacillota</taxon>
        <taxon>Bacilli</taxon>
        <taxon>Bacillales</taxon>
        <taxon>Bacillaceae</taxon>
        <taxon>Cytobacillus</taxon>
    </lineage>
</organism>
<dbReference type="Gene3D" id="3.40.1660.10">
    <property type="entry name" value="EreA-like (biosynthetic domain)"/>
    <property type="match status" value="1"/>
</dbReference>
<comment type="caution">
    <text evidence="1">The sequence shown here is derived from an EMBL/GenBank/DDBJ whole genome shotgun (WGS) entry which is preliminary data.</text>
</comment>
<dbReference type="InterPro" id="IPR007815">
    <property type="entry name" value="Emycin_Estase"/>
</dbReference>
<dbReference type="InterPro" id="IPR014622">
    <property type="entry name" value="UCP036794_erythomycin"/>
</dbReference>
<accession>A0ABW6K945</accession>
<dbReference type="PIRSF" id="PIRSF036794">
    <property type="entry name" value="UCP_erythr_ester"/>
    <property type="match status" value="1"/>
</dbReference>